<reference evidence="1 2" key="1">
    <citation type="submission" date="2020-11" db="EMBL/GenBank/DDBJ databases">
        <title>Hymenobacter sp.</title>
        <authorList>
            <person name="Kim M.K."/>
        </authorList>
    </citation>
    <scope>NUCLEOTIDE SEQUENCE [LARGE SCALE GENOMIC DNA]</scope>
    <source>
        <strain evidence="1 2">BT594</strain>
    </source>
</reference>
<sequence length="88" mass="10046">MNMTIMEGKYLKSIPMEVLRPFEKQAYRNHDQTLERLNQRGGLTPKETLAIIRGCSFYRLNVTEDQAEAELSKFIKAAQSNVPSTPEA</sequence>
<organism evidence="1 2">
    <name type="scientific">Hymenobacter guriensis</name>
    <dbReference type="NCBI Taxonomy" id="2793065"/>
    <lineage>
        <taxon>Bacteria</taxon>
        <taxon>Pseudomonadati</taxon>
        <taxon>Bacteroidota</taxon>
        <taxon>Cytophagia</taxon>
        <taxon>Cytophagales</taxon>
        <taxon>Hymenobacteraceae</taxon>
        <taxon>Hymenobacter</taxon>
    </lineage>
</organism>
<dbReference type="RefSeq" id="WP_196953406.1">
    <property type="nucleotide sequence ID" value="NZ_JADWYK010000001.1"/>
</dbReference>
<evidence type="ECO:0000313" key="1">
    <source>
        <dbReference type="EMBL" id="MBG8552367.1"/>
    </source>
</evidence>
<keyword evidence="2" id="KW-1185">Reference proteome</keyword>
<dbReference type="EMBL" id="JADWYK010000001">
    <property type="protein sequence ID" value="MBG8552367.1"/>
    <property type="molecule type" value="Genomic_DNA"/>
</dbReference>
<gene>
    <name evidence="1" type="ORF">I5L79_02355</name>
</gene>
<proteinExistence type="predicted"/>
<comment type="caution">
    <text evidence="1">The sequence shown here is derived from an EMBL/GenBank/DDBJ whole genome shotgun (WGS) entry which is preliminary data.</text>
</comment>
<dbReference type="Proteomes" id="UP000601099">
    <property type="component" value="Unassembled WGS sequence"/>
</dbReference>
<protein>
    <submittedName>
        <fullName evidence="1">Uncharacterized protein</fullName>
    </submittedName>
</protein>
<accession>A0ABS0KWY3</accession>
<name>A0ABS0KWY3_9BACT</name>
<evidence type="ECO:0000313" key="2">
    <source>
        <dbReference type="Proteomes" id="UP000601099"/>
    </source>
</evidence>